<dbReference type="AlphaFoldDB" id="A0A6M0P7G7"/>
<dbReference type="EMBL" id="JAAIWK010000017">
    <property type="protein sequence ID" value="NEY20501.1"/>
    <property type="molecule type" value="Genomic_DNA"/>
</dbReference>
<protein>
    <submittedName>
        <fullName evidence="1">Phage tail protein</fullName>
    </submittedName>
</protein>
<proteinExistence type="predicted"/>
<reference evidence="1 2" key="2">
    <citation type="submission" date="2020-03" db="EMBL/GenBank/DDBJ databases">
        <title>Bacillus aquiflavi sp. nov., isolated from yellow water of strong flavor Chinese baijiu in Yibin region of China.</title>
        <authorList>
            <person name="Xie J."/>
        </authorList>
    </citation>
    <scope>NUCLEOTIDE SEQUENCE [LARGE SCALE GENOMIC DNA]</scope>
    <source>
        <strain evidence="1 2">Gsoil 114</strain>
    </source>
</reference>
<organism evidence="1 2">
    <name type="scientific">Heyndrickxia ginsengihumi</name>
    <dbReference type="NCBI Taxonomy" id="363870"/>
    <lineage>
        <taxon>Bacteria</taxon>
        <taxon>Bacillati</taxon>
        <taxon>Bacillota</taxon>
        <taxon>Bacilli</taxon>
        <taxon>Bacillales</taxon>
        <taxon>Bacillaceae</taxon>
        <taxon>Heyndrickxia</taxon>
    </lineage>
</organism>
<name>A0A6M0P7G7_9BACI</name>
<keyword evidence="2" id="KW-1185">Reference proteome</keyword>
<accession>A0A6M0P7G7</accession>
<sequence>MGQTTIVEFDPVRITNFGIKFQSDTEAQQFGATGQIDGETEMLTITKKKEGVTVKSISKPQSMTLKINAHVQVAPLRKIFGLSNEGLKPGIYSYGSDSIGEEFVLTADVIDDFEDVTKILAFPNCSSSSGLTISIENGADEVAELELEFTAMVDDNNKCYYEAFIEELDDPTIADQWRTNFSYDLVKEIPTP</sequence>
<dbReference type="Proteomes" id="UP000476934">
    <property type="component" value="Unassembled WGS sequence"/>
</dbReference>
<comment type="caution">
    <text evidence="1">The sequence shown here is derived from an EMBL/GenBank/DDBJ whole genome shotgun (WGS) entry which is preliminary data.</text>
</comment>
<gene>
    <name evidence="1" type="ORF">G4D61_11090</name>
</gene>
<evidence type="ECO:0000313" key="2">
    <source>
        <dbReference type="Proteomes" id="UP000476934"/>
    </source>
</evidence>
<dbReference type="RefSeq" id="WP_163173936.1">
    <property type="nucleotide sequence ID" value="NZ_JAAIWK010000017.1"/>
</dbReference>
<evidence type="ECO:0000313" key="1">
    <source>
        <dbReference type="EMBL" id="NEY20501.1"/>
    </source>
</evidence>
<reference evidence="1 2" key="1">
    <citation type="submission" date="2020-02" db="EMBL/GenBank/DDBJ databases">
        <authorList>
            <person name="Feng H."/>
        </authorList>
    </citation>
    <scope>NUCLEOTIDE SEQUENCE [LARGE SCALE GENOMIC DNA]</scope>
    <source>
        <strain evidence="1 2">Gsoil 114</strain>
    </source>
</reference>